<evidence type="ECO:0000256" key="10">
    <source>
        <dbReference type="RuleBase" id="RU003835"/>
    </source>
</evidence>
<keyword evidence="3 9" id="KW-0963">Cytoplasm</keyword>
<keyword evidence="4 9" id="KW-0808">Transferase</keyword>
<dbReference type="AlphaFoldDB" id="A0A9J7BP98"/>
<dbReference type="InterPro" id="IPR043129">
    <property type="entry name" value="ATPase_NBD"/>
</dbReference>
<comment type="catalytic activity">
    <reaction evidence="8 9">
        <text>butanoate + ATP = butanoyl phosphate + ADP</text>
        <dbReference type="Rhea" id="RHEA:13585"/>
        <dbReference type="ChEBI" id="CHEBI:17968"/>
        <dbReference type="ChEBI" id="CHEBI:30616"/>
        <dbReference type="ChEBI" id="CHEBI:58079"/>
        <dbReference type="ChEBI" id="CHEBI:456216"/>
        <dbReference type="EC" id="2.7.2.7"/>
    </reaction>
</comment>
<dbReference type="InterPro" id="IPR000890">
    <property type="entry name" value="Aliphatic_acid_kin_short-chain"/>
</dbReference>
<dbReference type="NCBIfam" id="NF002834">
    <property type="entry name" value="PRK03011.1-5"/>
    <property type="match status" value="1"/>
</dbReference>
<dbReference type="KEGG" id="orp:MOP44_01045"/>
<dbReference type="InterPro" id="IPR011245">
    <property type="entry name" value="Butyrate_kin"/>
</dbReference>
<dbReference type="PANTHER" id="PTHR21060">
    <property type="entry name" value="ACETATE KINASE"/>
    <property type="match status" value="1"/>
</dbReference>
<evidence type="ECO:0000256" key="8">
    <source>
        <dbReference type="ARBA" id="ARBA00048596"/>
    </source>
</evidence>
<evidence type="ECO:0000256" key="3">
    <source>
        <dbReference type="ARBA" id="ARBA00022490"/>
    </source>
</evidence>
<evidence type="ECO:0000256" key="5">
    <source>
        <dbReference type="ARBA" id="ARBA00022741"/>
    </source>
</evidence>
<dbReference type="Pfam" id="PF00871">
    <property type="entry name" value="Acetate_kinase"/>
    <property type="match status" value="1"/>
</dbReference>
<dbReference type="CDD" id="cd24011">
    <property type="entry name" value="ASKHA_NBD_BK"/>
    <property type="match status" value="1"/>
</dbReference>
<evidence type="ECO:0000256" key="2">
    <source>
        <dbReference type="ARBA" id="ARBA00008748"/>
    </source>
</evidence>
<keyword evidence="12" id="KW-1185">Reference proteome</keyword>
<dbReference type="HAMAP" id="MF_00542">
    <property type="entry name" value="Butyrate_kinase"/>
    <property type="match status" value="1"/>
</dbReference>
<organism evidence="11 12">
    <name type="scientific">Occallatibacter riparius</name>
    <dbReference type="NCBI Taxonomy" id="1002689"/>
    <lineage>
        <taxon>Bacteria</taxon>
        <taxon>Pseudomonadati</taxon>
        <taxon>Acidobacteriota</taxon>
        <taxon>Terriglobia</taxon>
        <taxon>Terriglobales</taxon>
        <taxon>Acidobacteriaceae</taxon>
        <taxon>Occallatibacter</taxon>
    </lineage>
</organism>
<dbReference type="InterPro" id="IPR023865">
    <property type="entry name" value="Aliphatic_acid_kinase_CS"/>
</dbReference>
<dbReference type="PROSITE" id="PS01075">
    <property type="entry name" value="ACETATE_KINASE_1"/>
    <property type="match status" value="1"/>
</dbReference>
<gene>
    <name evidence="9 11" type="primary">buk</name>
    <name evidence="11" type="ORF">MOP44_01045</name>
</gene>
<dbReference type="GO" id="GO:0047761">
    <property type="term" value="F:butyrate kinase activity"/>
    <property type="evidence" value="ECO:0007669"/>
    <property type="project" value="UniProtKB-UniRule"/>
</dbReference>
<dbReference type="Gene3D" id="3.30.420.40">
    <property type="match status" value="2"/>
</dbReference>
<dbReference type="PROSITE" id="PS01076">
    <property type="entry name" value="ACETATE_KINASE_2"/>
    <property type="match status" value="1"/>
</dbReference>
<comment type="similarity">
    <text evidence="2 9 10">Belongs to the acetokinase family.</text>
</comment>
<dbReference type="PIRSF" id="PIRSF036458">
    <property type="entry name" value="Butyrate_kin"/>
    <property type="match status" value="1"/>
</dbReference>
<evidence type="ECO:0000256" key="6">
    <source>
        <dbReference type="ARBA" id="ARBA00022777"/>
    </source>
</evidence>
<dbReference type="EC" id="2.7.2.7" evidence="9"/>
<reference evidence="11" key="1">
    <citation type="submission" date="2021-04" db="EMBL/GenBank/DDBJ databases">
        <title>Phylogenetic analysis of Acidobacteriaceae.</title>
        <authorList>
            <person name="Qiu L."/>
            <person name="Zhang Q."/>
        </authorList>
    </citation>
    <scope>NUCLEOTIDE SEQUENCE</scope>
    <source>
        <strain evidence="11">DSM 25168</strain>
    </source>
</reference>
<dbReference type="GO" id="GO:0008776">
    <property type="term" value="F:acetate kinase activity"/>
    <property type="evidence" value="ECO:0007669"/>
    <property type="project" value="TreeGrafter"/>
</dbReference>
<evidence type="ECO:0000256" key="4">
    <source>
        <dbReference type="ARBA" id="ARBA00022679"/>
    </source>
</evidence>
<dbReference type="GO" id="GO:0006083">
    <property type="term" value="P:acetate metabolic process"/>
    <property type="evidence" value="ECO:0007669"/>
    <property type="project" value="TreeGrafter"/>
</dbReference>
<keyword evidence="6 9" id="KW-0418">Kinase</keyword>
<evidence type="ECO:0000256" key="1">
    <source>
        <dbReference type="ARBA" id="ARBA00004496"/>
    </source>
</evidence>
<dbReference type="RefSeq" id="WP_260794042.1">
    <property type="nucleotide sequence ID" value="NZ_CP093313.1"/>
</dbReference>
<keyword evidence="5 9" id="KW-0547">Nucleotide-binding</keyword>
<keyword evidence="7 9" id="KW-0067">ATP-binding</keyword>
<dbReference type="Proteomes" id="UP001059380">
    <property type="component" value="Chromosome"/>
</dbReference>
<dbReference type="EMBL" id="CP093313">
    <property type="protein sequence ID" value="UWZ84536.1"/>
    <property type="molecule type" value="Genomic_DNA"/>
</dbReference>
<comment type="subcellular location">
    <subcellularLocation>
        <location evidence="1 9">Cytoplasm</location>
    </subcellularLocation>
</comment>
<evidence type="ECO:0000256" key="7">
    <source>
        <dbReference type="ARBA" id="ARBA00022840"/>
    </source>
</evidence>
<dbReference type="PANTHER" id="PTHR21060:SF3">
    <property type="entry name" value="BUTYRATE KINASE 2-RELATED"/>
    <property type="match status" value="1"/>
</dbReference>
<dbReference type="PRINTS" id="PR00471">
    <property type="entry name" value="ACETATEKNASE"/>
</dbReference>
<name>A0A9J7BP98_9BACT</name>
<dbReference type="GO" id="GO:0005524">
    <property type="term" value="F:ATP binding"/>
    <property type="evidence" value="ECO:0007669"/>
    <property type="project" value="UniProtKB-KW"/>
</dbReference>
<accession>A0A9J7BP98</accession>
<evidence type="ECO:0000256" key="9">
    <source>
        <dbReference type="HAMAP-Rule" id="MF_00542"/>
    </source>
</evidence>
<dbReference type="NCBIfam" id="TIGR02707">
    <property type="entry name" value="butyr_kinase"/>
    <property type="match status" value="1"/>
</dbReference>
<dbReference type="GO" id="GO:0005737">
    <property type="term" value="C:cytoplasm"/>
    <property type="evidence" value="ECO:0007669"/>
    <property type="project" value="UniProtKB-SubCell"/>
</dbReference>
<evidence type="ECO:0000313" key="12">
    <source>
        <dbReference type="Proteomes" id="UP001059380"/>
    </source>
</evidence>
<sequence length="382" mass="41823">MTEVSSRVLAINPGSTSTKVGVFRRNVAHGSAECDWTQTIRHSDAELEHFRGWSALSQADFRAGVIRNALQQVGYPLDGFAAFAGRGGLLPPMECGTYEVNDEMVEELRAARRGEHASNLGAVLAVTFAREIGVRAYIVDPVTVDEWQPCARFSGLPQITRSPIGHALNIKAVARRFARDQQRSYAALRLIVIHLGSGITVSAHCGGRMIDQNTPEEGPFGPDRSGWLPVRELIKLCFSGRYNEKQLDRLVFGEGGLYAYLETRDLQEIEHRADAGDADATAVYDAMIYKIAKEAGAMGAVLEGRVDAVVLTGGMAHSERLVSRLRGYVEWIAPVTVYPGEDELLALAEGVFRVLDGEEEPKVFHPGHAERKGREVLVLGLE</sequence>
<evidence type="ECO:0000313" key="11">
    <source>
        <dbReference type="EMBL" id="UWZ84536.1"/>
    </source>
</evidence>
<proteinExistence type="inferred from homology"/>
<dbReference type="SUPFAM" id="SSF53067">
    <property type="entry name" value="Actin-like ATPase domain"/>
    <property type="match status" value="2"/>
</dbReference>
<protein>
    <recommendedName>
        <fullName evidence="9">Probable butyrate kinase</fullName>
        <shortName evidence="9">BK</shortName>
        <ecNumber evidence="9">2.7.2.7</ecNumber>
    </recommendedName>
    <alternativeName>
        <fullName evidence="9">Branched-chain carboxylic acid kinase</fullName>
    </alternativeName>
</protein>